<evidence type="ECO:0000256" key="3">
    <source>
        <dbReference type="ARBA" id="ARBA00020629"/>
    </source>
</evidence>
<keyword evidence="5 8" id="KW-0804">Transcription</keyword>
<feature type="region of interest" description="Disordered" evidence="9">
    <location>
        <begin position="231"/>
        <end position="260"/>
    </location>
</feature>
<dbReference type="GO" id="GO:0016592">
    <property type="term" value="C:mediator complex"/>
    <property type="evidence" value="ECO:0007669"/>
    <property type="project" value="InterPro"/>
</dbReference>
<evidence type="ECO:0000256" key="6">
    <source>
        <dbReference type="ARBA" id="ARBA00023242"/>
    </source>
</evidence>
<protein>
    <recommendedName>
        <fullName evidence="3 8">Mediator of RNA polymerase II transcription subunit 4</fullName>
    </recommendedName>
    <alternativeName>
        <fullName evidence="7 8">Mediator complex subunit 4</fullName>
    </alternativeName>
</protein>
<gene>
    <name evidence="8 10" type="primary">MED4</name>
    <name evidence="10" type="ORF">LSUE1_G009333</name>
</gene>
<proteinExistence type="inferred from homology"/>
<evidence type="ECO:0000256" key="7">
    <source>
        <dbReference type="ARBA" id="ARBA00031257"/>
    </source>
</evidence>
<keyword evidence="4 8" id="KW-0805">Transcription regulation</keyword>
<keyword evidence="8" id="KW-0010">Activator</keyword>
<keyword evidence="11" id="KW-1185">Reference proteome</keyword>
<keyword evidence="6 8" id="KW-0539">Nucleus</keyword>
<feature type="region of interest" description="Disordered" evidence="9">
    <location>
        <begin position="89"/>
        <end position="165"/>
    </location>
</feature>
<comment type="subcellular location">
    <subcellularLocation>
        <location evidence="1 8">Nucleus</location>
    </subcellularLocation>
</comment>
<sequence length="260" mass="27975">MDEIIDRRFERVEKALATLINSISTYNPAPALATDLVNADAELSQGLSQRNALIATPSTSFPASANAVSSAELLTYARRISKFTLPGSFREVESGSGSADTGEAAANTPHEPKSGTQTNGTTTPIVGTNGVDKDSAMDIDSGTPVATSQISQVTNASSSTSLPPDFSRWLNPPPEVFIPWPSEETIRRGALASIQVLVDQGIDPATFDPEKSAELEAERKRIVDEEDRLREEEKVKMEEERRREMERRMSVSGGAPVAGV</sequence>
<name>A0A8T9BTB1_9HELO</name>
<evidence type="ECO:0000313" key="11">
    <source>
        <dbReference type="Proteomes" id="UP000469558"/>
    </source>
</evidence>
<feature type="non-terminal residue" evidence="10">
    <location>
        <position position="260"/>
    </location>
</feature>
<evidence type="ECO:0000256" key="9">
    <source>
        <dbReference type="SAM" id="MobiDB-lite"/>
    </source>
</evidence>
<evidence type="ECO:0000256" key="4">
    <source>
        <dbReference type="ARBA" id="ARBA00023015"/>
    </source>
</evidence>
<comment type="similarity">
    <text evidence="2 8">Belongs to the Mediator complex subunit 4 family.</text>
</comment>
<feature type="compositionally biased region" description="Polar residues" evidence="9">
    <location>
        <begin position="114"/>
        <end position="126"/>
    </location>
</feature>
<dbReference type="GO" id="GO:0006357">
    <property type="term" value="P:regulation of transcription by RNA polymerase II"/>
    <property type="evidence" value="ECO:0007669"/>
    <property type="project" value="InterPro"/>
</dbReference>
<dbReference type="AlphaFoldDB" id="A0A8T9BTB1"/>
<organism evidence="10 11">
    <name type="scientific">Lachnellula suecica</name>
    <dbReference type="NCBI Taxonomy" id="602035"/>
    <lineage>
        <taxon>Eukaryota</taxon>
        <taxon>Fungi</taxon>
        <taxon>Dikarya</taxon>
        <taxon>Ascomycota</taxon>
        <taxon>Pezizomycotina</taxon>
        <taxon>Leotiomycetes</taxon>
        <taxon>Helotiales</taxon>
        <taxon>Lachnaceae</taxon>
        <taxon>Lachnellula</taxon>
    </lineage>
</organism>
<dbReference type="InterPro" id="IPR019258">
    <property type="entry name" value="Mediator_Med4"/>
</dbReference>
<evidence type="ECO:0000256" key="5">
    <source>
        <dbReference type="ARBA" id="ARBA00023163"/>
    </source>
</evidence>
<evidence type="ECO:0000313" key="10">
    <source>
        <dbReference type="EMBL" id="TVY60669.1"/>
    </source>
</evidence>
<feature type="compositionally biased region" description="Basic and acidic residues" evidence="9">
    <location>
        <begin position="231"/>
        <end position="249"/>
    </location>
</feature>
<dbReference type="GO" id="GO:0003712">
    <property type="term" value="F:transcription coregulator activity"/>
    <property type="evidence" value="ECO:0007669"/>
    <property type="project" value="InterPro"/>
</dbReference>
<accession>A0A8T9BTB1</accession>
<evidence type="ECO:0000256" key="1">
    <source>
        <dbReference type="ARBA" id="ARBA00004123"/>
    </source>
</evidence>
<evidence type="ECO:0000256" key="8">
    <source>
        <dbReference type="RuleBase" id="RU364141"/>
    </source>
</evidence>
<dbReference type="OrthoDB" id="1929813at2759"/>
<evidence type="ECO:0000256" key="2">
    <source>
        <dbReference type="ARBA" id="ARBA00009626"/>
    </source>
</evidence>
<comment type="function">
    <text evidence="8">Component of the Mediator complex, a coactivator involved in the regulated transcription of nearly all RNA polymerase II-dependent genes. Mediator functions as a bridge to convey information from gene-specific regulatory proteins to the basal RNA polymerase II transcription machinery. Mediator is recruited to promoters by direct interactions with regulatory proteins and serves as a scaffold for the assembly of a functional preinitiation complex with RNA polymerase II and the general transcription factors.</text>
</comment>
<comment type="subunit">
    <text evidence="8">Component of the Mediator complex.</text>
</comment>
<feature type="compositionally biased region" description="Polar residues" evidence="9">
    <location>
        <begin position="144"/>
        <end position="162"/>
    </location>
</feature>
<comment type="caution">
    <text evidence="10">The sequence shown here is derived from an EMBL/GenBank/DDBJ whole genome shotgun (WGS) entry which is preliminary data.</text>
</comment>
<dbReference type="EMBL" id="QGMK01002195">
    <property type="protein sequence ID" value="TVY60669.1"/>
    <property type="molecule type" value="Genomic_DNA"/>
</dbReference>
<dbReference type="Proteomes" id="UP000469558">
    <property type="component" value="Unassembled WGS sequence"/>
</dbReference>
<reference evidence="10 11" key="1">
    <citation type="submission" date="2018-05" db="EMBL/GenBank/DDBJ databases">
        <title>Genome sequencing and assembly of the regulated plant pathogen Lachnellula willkommii and related sister species for the development of diagnostic species identification markers.</title>
        <authorList>
            <person name="Giroux E."/>
            <person name="Bilodeau G."/>
        </authorList>
    </citation>
    <scope>NUCLEOTIDE SEQUENCE [LARGE SCALE GENOMIC DNA]</scope>
    <source>
        <strain evidence="10 11">CBS 268.59</strain>
    </source>
</reference>
<dbReference type="Pfam" id="PF10018">
    <property type="entry name" value="Med4"/>
    <property type="match status" value="1"/>
</dbReference>